<keyword evidence="3" id="KW-0732">Signal</keyword>
<sequence length="296" mass="31296">MRRWGHLIRASLGAGSALVAMMTGGAGAQALPGDAQDASDPGGRPGGRSAWCVPYRPPDVIRYEPRVILVPRPFGSVPVAPWVSVWSLGSVPLVPTTPASPPPPSGLGRIPGGGIGPPPGGVAAFPIVAGQGGSVPRRPVSPTFSERALELLTFGDRNFRAGDLRRAERRYRQSLAEAPRSALPRARLAQVAVVRGDYDEAAARLREAITADPDWPAMAGDLQALFAEPADFHDAIARLEAHLQGRPDDREAWLVLGAELLLSGRVDRAEEVLVRIDDGRPDAALEALLRTAGLDP</sequence>
<evidence type="ECO:0000256" key="3">
    <source>
        <dbReference type="SAM" id="SignalP"/>
    </source>
</evidence>
<evidence type="ECO:0000313" key="4">
    <source>
        <dbReference type="EMBL" id="RUL89025.1"/>
    </source>
</evidence>
<dbReference type="InterPro" id="IPR019734">
    <property type="entry name" value="TPR_rpt"/>
</dbReference>
<protein>
    <submittedName>
        <fullName evidence="4">Tetratricopeptide repeat protein</fullName>
    </submittedName>
</protein>
<feature type="chain" id="PRO_5019304515" evidence="3">
    <location>
        <begin position="29"/>
        <end position="296"/>
    </location>
</feature>
<evidence type="ECO:0000256" key="2">
    <source>
        <dbReference type="SAM" id="MobiDB-lite"/>
    </source>
</evidence>
<dbReference type="SUPFAM" id="SSF48452">
    <property type="entry name" value="TPR-like"/>
    <property type="match status" value="1"/>
</dbReference>
<proteinExistence type="predicted"/>
<dbReference type="EMBL" id="RYZH01000005">
    <property type="protein sequence ID" value="RUL89025.1"/>
    <property type="molecule type" value="Genomic_DNA"/>
</dbReference>
<dbReference type="Gene3D" id="1.25.40.10">
    <property type="entry name" value="Tetratricopeptide repeat domain"/>
    <property type="match status" value="1"/>
</dbReference>
<keyword evidence="5" id="KW-1185">Reference proteome</keyword>
<dbReference type="InterPro" id="IPR011990">
    <property type="entry name" value="TPR-like_helical_dom_sf"/>
</dbReference>
<dbReference type="Proteomes" id="UP000280296">
    <property type="component" value="Unassembled WGS sequence"/>
</dbReference>
<dbReference type="PROSITE" id="PS50005">
    <property type="entry name" value="TPR"/>
    <property type="match status" value="1"/>
</dbReference>
<reference evidence="4 5" key="1">
    <citation type="submission" date="2018-12" db="EMBL/GenBank/DDBJ databases">
        <authorList>
            <person name="Toschakov S.V."/>
        </authorList>
    </citation>
    <scope>NUCLEOTIDE SEQUENCE [LARGE SCALE GENOMIC DNA]</scope>
    <source>
        <strain evidence="4 5">GM2012</strain>
    </source>
</reference>
<keyword evidence="1" id="KW-0802">TPR repeat</keyword>
<comment type="caution">
    <text evidence="4">The sequence shown here is derived from an EMBL/GenBank/DDBJ whole genome shotgun (WGS) entry which is preliminary data.</text>
</comment>
<organism evidence="4 5">
    <name type="scientific">Tautonia sociabilis</name>
    <dbReference type="NCBI Taxonomy" id="2080755"/>
    <lineage>
        <taxon>Bacteria</taxon>
        <taxon>Pseudomonadati</taxon>
        <taxon>Planctomycetota</taxon>
        <taxon>Planctomycetia</taxon>
        <taxon>Isosphaerales</taxon>
        <taxon>Isosphaeraceae</taxon>
        <taxon>Tautonia</taxon>
    </lineage>
</organism>
<evidence type="ECO:0000313" key="5">
    <source>
        <dbReference type="Proteomes" id="UP000280296"/>
    </source>
</evidence>
<feature type="repeat" description="TPR" evidence="1">
    <location>
        <begin position="182"/>
        <end position="215"/>
    </location>
</feature>
<dbReference type="Pfam" id="PF14559">
    <property type="entry name" value="TPR_19"/>
    <property type="match status" value="2"/>
</dbReference>
<reference evidence="4 5" key="2">
    <citation type="submission" date="2019-01" db="EMBL/GenBank/DDBJ databases">
        <title>Tautonia sociabilis, a novel thermotolerant planctomycete of Isosphaeraceae family, isolated from a 4000 m deep subterranean habitat.</title>
        <authorList>
            <person name="Kovaleva O.L."/>
            <person name="Elcheninov A.G."/>
            <person name="Van Heerden E."/>
            <person name="Toshchakov S.V."/>
            <person name="Novikov A."/>
            <person name="Bonch-Osmolovskaya E.A."/>
            <person name="Kublanov I.V."/>
        </authorList>
    </citation>
    <scope>NUCLEOTIDE SEQUENCE [LARGE SCALE GENOMIC DNA]</scope>
    <source>
        <strain evidence="4 5">GM2012</strain>
    </source>
</reference>
<feature type="signal peptide" evidence="3">
    <location>
        <begin position="1"/>
        <end position="28"/>
    </location>
</feature>
<dbReference type="AlphaFoldDB" id="A0A432MPK8"/>
<name>A0A432MPK8_9BACT</name>
<accession>A0A432MPK8</accession>
<evidence type="ECO:0000256" key="1">
    <source>
        <dbReference type="PROSITE-ProRule" id="PRU00339"/>
    </source>
</evidence>
<feature type="region of interest" description="Disordered" evidence="2">
    <location>
        <begin position="30"/>
        <end position="50"/>
    </location>
</feature>
<gene>
    <name evidence="4" type="ORF">TsocGM_03970</name>
</gene>